<evidence type="ECO:0008006" key="3">
    <source>
        <dbReference type="Google" id="ProtNLM"/>
    </source>
</evidence>
<evidence type="ECO:0000313" key="2">
    <source>
        <dbReference type="EMBL" id="SVA78425.1"/>
    </source>
</evidence>
<dbReference type="EMBL" id="UINC01018631">
    <property type="protein sequence ID" value="SVA78425.1"/>
    <property type="molecule type" value="Genomic_DNA"/>
</dbReference>
<keyword evidence="1" id="KW-0812">Transmembrane</keyword>
<feature type="transmembrane region" description="Helical" evidence="1">
    <location>
        <begin position="37"/>
        <end position="58"/>
    </location>
</feature>
<sequence length="79" mass="8505">MSGWMIALRLTGLGWYMGLSIVLGVLGGIGLDNWMGSSPLFLILGVGLGVVVGFYGIYKMVLPLLDETNNDERTNGTRN</sequence>
<keyword evidence="1" id="KW-1133">Transmembrane helix</keyword>
<evidence type="ECO:0000256" key="1">
    <source>
        <dbReference type="SAM" id="Phobius"/>
    </source>
</evidence>
<protein>
    <recommendedName>
        <fullName evidence="3">AtpZ/AtpI family protein</fullName>
    </recommendedName>
</protein>
<dbReference type="Pfam" id="PF09527">
    <property type="entry name" value="ATPase_gene1"/>
    <property type="match status" value="1"/>
</dbReference>
<reference evidence="2" key="1">
    <citation type="submission" date="2018-05" db="EMBL/GenBank/DDBJ databases">
        <authorList>
            <person name="Lanie J.A."/>
            <person name="Ng W.-L."/>
            <person name="Kazmierczak K.M."/>
            <person name="Andrzejewski T.M."/>
            <person name="Davidsen T.M."/>
            <person name="Wayne K.J."/>
            <person name="Tettelin H."/>
            <person name="Glass J.I."/>
            <person name="Rusch D."/>
            <person name="Podicherti R."/>
            <person name="Tsui H.-C.T."/>
            <person name="Winkler M.E."/>
        </authorList>
    </citation>
    <scope>NUCLEOTIDE SEQUENCE</scope>
</reference>
<feature type="transmembrane region" description="Helical" evidence="1">
    <location>
        <begin position="12"/>
        <end position="31"/>
    </location>
</feature>
<dbReference type="InterPro" id="IPR032820">
    <property type="entry name" value="ATPase_put"/>
</dbReference>
<dbReference type="AlphaFoldDB" id="A0A381YN40"/>
<gene>
    <name evidence="2" type="ORF">METZ01_LOCUS131279</name>
</gene>
<name>A0A381YN40_9ZZZZ</name>
<keyword evidence="1" id="KW-0472">Membrane</keyword>
<organism evidence="2">
    <name type="scientific">marine metagenome</name>
    <dbReference type="NCBI Taxonomy" id="408172"/>
    <lineage>
        <taxon>unclassified sequences</taxon>
        <taxon>metagenomes</taxon>
        <taxon>ecological metagenomes</taxon>
    </lineage>
</organism>
<accession>A0A381YN40</accession>
<proteinExistence type="predicted"/>